<dbReference type="Pfam" id="PF00857">
    <property type="entry name" value="Isochorismatase"/>
    <property type="match status" value="1"/>
</dbReference>
<comment type="caution">
    <text evidence="3">The sequence shown here is derived from an EMBL/GenBank/DDBJ whole genome shotgun (WGS) entry which is preliminary data.</text>
</comment>
<reference evidence="3 4" key="1">
    <citation type="submission" date="2020-08" db="EMBL/GenBank/DDBJ databases">
        <title>Paraeoetvoesia sp. YC-7-48 draft genome sequence.</title>
        <authorList>
            <person name="Yao L."/>
        </authorList>
    </citation>
    <scope>NUCLEOTIDE SEQUENCE [LARGE SCALE GENOMIC DNA]</scope>
    <source>
        <strain evidence="4">YC-7-48</strain>
    </source>
</reference>
<evidence type="ECO:0000313" key="3">
    <source>
        <dbReference type="EMBL" id="MBC2769635.1"/>
    </source>
</evidence>
<dbReference type="AlphaFoldDB" id="A0A842HS07"/>
<dbReference type="GO" id="GO:0016787">
    <property type="term" value="F:hydrolase activity"/>
    <property type="evidence" value="ECO:0007669"/>
    <property type="project" value="UniProtKB-KW"/>
</dbReference>
<evidence type="ECO:0000259" key="2">
    <source>
        <dbReference type="Pfam" id="PF00857"/>
    </source>
</evidence>
<evidence type="ECO:0000256" key="1">
    <source>
        <dbReference type="ARBA" id="ARBA00022801"/>
    </source>
</evidence>
<dbReference type="RefSeq" id="WP_185779365.1">
    <property type="nucleotide sequence ID" value="NZ_JACJUU010000004.1"/>
</dbReference>
<dbReference type="SUPFAM" id="SSF52499">
    <property type="entry name" value="Isochorismatase-like hydrolases"/>
    <property type="match status" value="1"/>
</dbReference>
<accession>A0A842HS07</accession>
<dbReference type="InterPro" id="IPR000868">
    <property type="entry name" value="Isochorismatase-like_dom"/>
</dbReference>
<dbReference type="InterPro" id="IPR036380">
    <property type="entry name" value="Isochorismatase-like_sf"/>
</dbReference>
<name>A0A842HS07_9BURK</name>
<organism evidence="3 4">
    <name type="scientific">Pusillimonas minor</name>
    <dbReference type="NCBI Taxonomy" id="2697024"/>
    <lineage>
        <taxon>Bacteria</taxon>
        <taxon>Pseudomonadati</taxon>
        <taxon>Pseudomonadota</taxon>
        <taxon>Betaproteobacteria</taxon>
        <taxon>Burkholderiales</taxon>
        <taxon>Alcaligenaceae</taxon>
        <taxon>Pusillimonas</taxon>
    </lineage>
</organism>
<dbReference type="InterPro" id="IPR050272">
    <property type="entry name" value="Isochorismatase-like_hydrls"/>
</dbReference>
<dbReference type="PANTHER" id="PTHR43540:SF6">
    <property type="entry name" value="ISOCHORISMATASE-LIKE DOMAIN-CONTAINING PROTEIN"/>
    <property type="match status" value="1"/>
</dbReference>
<protein>
    <submittedName>
        <fullName evidence="3">Cysteine hydrolase</fullName>
    </submittedName>
</protein>
<keyword evidence="1 3" id="KW-0378">Hydrolase</keyword>
<sequence length="223" mass="24521">MEFSQSVIDRVVARQGCLHPYDHFKAAETAFVVVDLQNFFTQPGYLGECKAARATFPAVNALAAALRQAGGHVIWVQTSADGAEKFWSHFQHNMLAPKNSARRLTELSESHEGFQIPNALRVDPSDTRVIKRYYSALSPGSSNLHDVLQAKGIKNVLVGGTVTNVCCESTARNAMMLDYVTVMVHDTLSAVTPQEHQASLEGWLLFFGDVLGTDEVIARLRTD</sequence>
<gene>
    <name evidence="3" type="ORF">GTU67_06870</name>
</gene>
<dbReference type="PANTHER" id="PTHR43540">
    <property type="entry name" value="PEROXYUREIDOACRYLATE/UREIDOACRYLATE AMIDOHYDROLASE-RELATED"/>
    <property type="match status" value="1"/>
</dbReference>
<dbReference type="Proteomes" id="UP000545386">
    <property type="component" value="Unassembled WGS sequence"/>
</dbReference>
<evidence type="ECO:0000313" key="4">
    <source>
        <dbReference type="Proteomes" id="UP000545386"/>
    </source>
</evidence>
<dbReference type="CDD" id="cd00431">
    <property type="entry name" value="cysteine_hydrolases"/>
    <property type="match status" value="1"/>
</dbReference>
<dbReference type="EMBL" id="JACJUU010000004">
    <property type="protein sequence ID" value="MBC2769635.1"/>
    <property type="molecule type" value="Genomic_DNA"/>
</dbReference>
<feature type="domain" description="Isochorismatase-like" evidence="2">
    <location>
        <begin position="29"/>
        <end position="214"/>
    </location>
</feature>
<keyword evidence="4" id="KW-1185">Reference proteome</keyword>
<proteinExistence type="predicted"/>
<dbReference type="Gene3D" id="3.40.50.850">
    <property type="entry name" value="Isochorismatase-like"/>
    <property type="match status" value="1"/>
</dbReference>